<keyword evidence="1" id="KW-0175">Coiled coil</keyword>
<feature type="coiled-coil region" evidence="1">
    <location>
        <begin position="62"/>
        <end position="135"/>
    </location>
</feature>
<name>A0ABY7FX35_MYAAR</name>
<reference evidence="3" key="1">
    <citation type="submission" date="2022-11" db="EMBL/GenBank/DDBJ databases">
        <title>Centuries of genome instability and evolution in soft-shell clam transmissible cancer (bioRxiv).</title>
        <authorList>
            <person name="Hart S.F.M."/>
            <person name="Yonemitsu M.A."/>
            <person name="Giersch R.M."/>
            <person name="Beal B.F."/>
            <person name="Arriagada G."/>
            <person name="Davis B.W."/>
            <person name="Ostrander E.A."/>
            <person name="Goff S.P."/>
            <person name="Metzger M.J."/>
        </authorList>
    </citation>
    <scope>NUCLEOTIDE SEQUENCE</scope>
    <source>
        <strain evidence="3">MELC-2E11</strain>
        <tissue evidence="3">Siphon/mantle</tissue>
    </source>
</reference>
<dbReference type="PANTHER" id="PTHR28624">
    <property type="entry name" value="COILED-COIL DOMAIN-CONTAINING PROTEIN 51"/>
    <property type="match status" value="1"/>
</dbReference>
<feature type="transmembrane region" description="Helical" evidence="2">
    <location>
        <begin position="169"/>
        <end position="192"/>
    </location>
</feature>
<dbReference type="Proteomes" id="UP001164746">
    <property type="component" value="Chromosome 14"/>
</dbReference>
<protein>
    <submittedName>
        <fullName evidence="3">MITOK-like protein</fullName>
    </submittedName>
</protein>
<gene>
    <name evidence="3" type="ORF">MAR_011548</name>
</gene>
<evidence type="ECO:0000256" key="2">
    <source>
        <dbReference type="SAM" id="Phobius"/>
    </source>
</evidence>
<sequence length="359" mass="40618">MTLVKNMIRLSIYRKHFHTTVPWRNKSITGYEGADNALQTVTGGRIYKWLDAYEDFVGLTEVKQAQTQVTEAESSYRAVQEQRRAAQQQLTAVQVKIKGLAMEIEKTKRGTDAYLDLVTKENEIIKDEKDVLENLSLLEDNEKQSFTLLSSALRESHEKERARAERMKYWGVMGSIIGAVIGIFGTTVNNYLRMKELRKIVTMSTESNQESRERTLELCLNVNDQYRKIHEFLMDIRSKTGLKPVEPQQKGLSVTQTVGLTTEAKLEEVIETLKEQESRIRKDLEKLGHVLMLKHGNGLGSSDAAIDSTVVYVGPEIQTMLNQTEQNIERKMTHHSVGTVVFVAAAIAVPILLKLFSGS</sequence>
<accession>A0ABY7FX35</accession>
<feature type="transmembrane region" description="Helical" evidence="2">
    <location>
        <begin position="337"/>
        <end position="356"/>
    </location>
</feature>
<keyword evidence="2" id="KW-1133">Transmembrane helix</keyword>
<dbReference type="InterPro" id="IPR037660">
    <property type="entry name" value="CCDC51"/>
</dbReference>
<proteinExistence type="predicted"/>
<dbReference type="PANTHER" id="PTHR28624:SF1">
    <property type="entry name" value="MITOCHONDRIAL POTASSIUM CHANNEL"/>
    <property type="match status" value="1"/>
</dbReference>
<keyword evidence="2" id="KW-0812">Transmembrane</keyword>
<evidence type="ECO:0000256" key="1">
    <source>
        <dbReference type="SAM" id="Coils"/>
    </source>
</evidence>
<evidence type="ECO:0000313" key="3">
    <source>
        <dbReference type="EMBL" id="WAR25844.1"/>
    </source>
</evidence>
<keyword evidence="2" id="KW-0472">Membrane</keyword>
<dbReference type="EMBL" id="CP111025">
    <property type="protein sequence ID" value="WAR25844.1"/>
    <property type="molecule type" value="Genomic_DNA"/>
</dbReference>
<evidence type="ECO:0000313" key="4">
    <source>
        <dbReference type="Proteomes" id="UP001164746"/>
    </source>
</evidence>
<keyword evidence="4" id="KW-1185">Reference proteome</keyword>
<organism evidence="3 4">
    <name type="scientific">Mya arenaria</name>
    <name type="common">Soft-shell clam</name>
    <dbReference type="NCBI Taxonomy" id="6604"/>
    <lineage>
        <taxon>Eukaryota</taxon>
        <taxon>Metazoa</taxon>
        <taxon>Spiralia</taxon>
        <taxon>Lophotrochozoa</taxon>
        <taxon>Mollusca</taxon>
        <taxon>Bivalvia</taxon>
        <taxon>Autobranchia</taxon>
        <taxon>Heteroconchia</taxon>
        <taxon>Euheterodonta</taxon>
        <taxon>Imparidentia</taxon>
        <taxon>Neoheterodontei</taxon>
        <taxon>Myida</taxon>
        <taxon>Myoidea</taxon>
        <taxon>Myidae</taxon>
        <taxon>Mya</taxon>
    </lineage>
</organism>